<evidence type="ECO:0000256" key="1">
    <source>
        <dbReference type="ARBA" id="ARBA00001970"/>
    </source>
</evidence>
<keyword evidence="5" id="KW-0732">Signal</keyword>
<dbReference type="EMBL" id="JBHSQI010000006">
    <property type="protein sequence ID" value="MFC6154448.1"/>
    <property type="molecule type" value="Genomic_DNA"/>
</dbReference>
<dbReference type="NCBIfam" id="TIGR01413">
    <property type="entry name" value="Dyp_perox_fam"/>
    <property type="match status" value="1"/>
</dbReference>
<feature type="region of interest" description="Disordered" evidence="9">
    <location>
        <begin position="277"/>
        <end position="297"/>
    </location>
</feature>
<dbReference type="Pfam" id="PF20628">
    <property type="entry name" value="Dyp_perox_C"/>
    <property type="match status" value="1"/>
</dbReference>
<evidence type="ECO:0000259" key="11">
    <source>
        <dbReference type="Pfam" id="PF20628"/>
    </source>
</evidence>
<dbReference type="PANTHER" id="PTHR30521:SF4">
    <property type="entry name" value="DEFERROCHELATASE"/>
    <property type="match status" value="1"/>
</dbReference>
<keyword evidence="6" id="KW-0560">Oxidoreductase</keyword>
<name>A0ABW1QZ22_9ACTN</name>
<evidence type="ECO:0000313" key="12">
    <source>
        <dbReference type="EMBL" id="MFC6154448.1"/>
    </source>
</evidence>
<gene>
    <name evidence="12" type="ORF">ACFPWU_12335</name>
</gene>
<dbReference type="InterPro" id="IPR006314">
    <property type="entry name" value="Dyp_peroxidase"/>
</dbReference>
<dbReference type="PROSITE" id="PS51404">
    <property type="entry name" value="DYP_PEROXIDASE"/>
    <property type="match status" value="1"/>
</dbReference>
<organism evidence="12 13">
    <name type="scientific">Nocardioides yefusunii</name>
    <dbReference type="NCBI Taxonomy" id="2500546"/>
    <lineage>
        <taxon>Bacteria</taxon>
        <taxon>Bacillati</taxon>
        <taxon>Actinomycetota</taxon>
        <taxon>Actinomycetes</taxon>
        <taxon>Propionibacteriales</taxon>
        <taxon>Nocardioidaceae</taxon>
        <taxon>Nocardioides</taxon>
    </lineage>
</organism>
<dbReference type="InterPro" id="IPR048327">
    <property type="entry name" value="Dyp_perox_N"/>
</dbReference>
<keyword evidence="4" id="KW-0479">Metal-binding</keyword>
<sequence length="409" mass="43761">MSTELDSSGVRRRGFLGYLGSATAGAVVGAGAGFATARAGEEGRVSTSAPSGLGREISPWGAHQPGVAAHPSSFTELVALDLTSELRRSADVDALARLLRVWTGDVEAFTRGRGAPGDTAPWLVAADTDLTITVGLGPRLFTTAWGIEAPAGFGRVPAMKHDELDDAWSGGDLFVAVSGRDGTTVGHVVRRMVADATPWARQRWRQSGSWNGYTPSGEEMTGRNVFGQVDGSANPRPGTDLFDTTVWIRDGVWAGGTSLVVRRIRMDLPVWDTLTRSEQEGSVGRDLPTGAPLTGGEELDDVRLSAKDGERYVINPLAHVRRSHPSTHGGRRIFRKGANYETTDGRTSEAGLIFSSYQADLLDQFVPIQQMLDEGDELNEWTTAIGSAEFAVLPGFVEGEWLGQRVLGL</sequence>
<keyword evidence="3" id="KW-0349">Heme</keyword>
<dbReference type="PANTHER" id="PTHR30521">
    <property type="entry name" value="DEFERROCHELATASE/PEROXIDASE"/>
    <property type="match status" value="1"/>
</dbReference>
<comment type="caution">
    <text evidence="12">The sequence shown here is derived from an EMBL/GenBank/DDBJ whole genome shotgun (WGS) entry which is preliminary data.</text>
</comment>
<keyword evidence="7" id="KW-0408">Iron</keyword>
<dbReference type="PROSITE" id="PS51318">
    <property type="entry name" value="TAT"/>
    <property type="match status" value="1"/>
</dbReference>
<proteinExistence type="inferred from homology"/>
<dbReference type="Proteomes" id="UP001596098">
    <property type="component" value="Unassembled WGS sequence"/>
</dbReference>
<keyword evidence="2 12" id="KW-0575">Peroxidase</keyword>
<reference evidence="13" key="1">
    <citation type="journal article" date="2019" name="Int. J. Syst. Evol. Microbiol.">
        <title>The Global Catalogue of Microorganisms (GCM) 10K type strain sequencing project: providing services to taxonomists for standard genome sequencing and annotation.</title>
        <authorList>
            <consortium name="The Broad Institute Genomics Platform"/>
            <consortium name="The Broad Institute Genome Sequencing Center for Infectious Disease"/>
            <person name="Wu L."/>
            <person name="Ma J."/>
        </authorList>
    </citation>
    <scope>NUCLEOTIDE SEQUENCE [LARGE SCALE GENOMIC DNA]</scope>
    <source>
        <strain evidence="13">DFY28</strain>
    </source>
</reference>
<feature type="domain" description="Dyp-type peroxidase N-terminal" evidence="10">
    <location>
        <begin position="64"/>
        <end position="208"/>
    </location>
</feature>
<evidence type="ECO:0000256" key="6">
    <source>
        <dbReference type="ARBA" id="ARBA00023002"/>
    </source>
</evidence>
<dbReference type="GO" id="GO:0004601">
    <property type="term" value="F:peroxidase activity"/>
    <property type="evidence" value="ECO:0007669"/>
    <property type="project" value="UniProtKB-KW"/>
</dbReference>
<evidence type="ECO:0000256" key="8">
    <source>
        <dbReference type="ARBA" id="ARBA00025737"/>
    </source>
</evidence>
<comment type="cofactor">
    <cofactor evidence="1">
        <name>heme b</name>
        <dbReference type="ChEBI" id="CHEBI:60344"/>
    </cofactor>
</comment>
<evidence type="ECO:0000256" key="3">
    <source>
        <dbReference type="ARBA" id="ARBA00022617"/>
    </source>
</evidence>
<keyword evidence="13" id="KW-1185">Reference proteome</keyword>
<dbReference type="Pfam" id="PF04261">
    <property type="entry name" value="Dyp_perox_N"/>
    <property type="match status" value="1"/>
</dbReference>
<accession>A0ABW1QZ22</accession>
<dbReference type="InterPro" id="IPR006311">
    <property type="entry name" value="TAT_signal"/>
</dbReference>
<evidence type="ECO:0000256" key="4">
    <source>
        <dbReference type="ARBA" id="ARBA00022723"/>
    </source>
</evidence>
<evidence type="ECO:0000256" key="5">
    <source>
        <dbReference type="ARBA" id="ARBA00022729"/>
    </source>
</evidence>
<evidence type="ECO:0000256" key="9">
    <source>
        <dbReference type="SAM" id="MobiDB-lite"/>
    </source>
</evidence>
<protein>
    <submittedName>
        <fullName evidence="12">Dyp-type peroxidase</fullName>
    </submittedName>
</protein>
<evidence type="ECO:0000259" key="10">
    <source>
        <dbReference type="Pfam" id="PF04261"/>
    </source>
</evidence>
<evidence type="ECO:0000256" key="7">
    <source>
        <dbReference type="ARBA" id="ARBA00023004"/>
    </source>
</evidence>
<evidence type="ECO:0000256" key="2">
    <source>
        <dbReference type="ARBA" id="ARBA00022559"/>
    </source>
</evidence>
<evidence type="ECO:0000313" key="13">
    <source>
        <dbReference type="Proteomes" id="UP001596098"/>
    </source>
</evidence>
<feature type="domain" description="Dyp-type peroxidase C-terminal" evidence="11">
    <location>
        <begin position="222"/>
        <end position="395"/>
    </location>
</feature>
<comment type="similarity">
    <text evidence="8">Belongs to the DyP-type peroxidase family.</text>
</comment>
<dbReference type="InterPro" id="IPR048328">
    <property type="entry name" value="Dyp_perox_C"/>
</dbReference>
<dbReference type="SUPFAM" id="SSF54909">
    <property type="entry name" value="Dimeric alpha+beta barrel"/>
    <property type="match status" value="1"/>
</dbReference>
<dbReference type="RefSeq" id="WP_128219828.1">
    <property type="nucleotide sequence ID" value="NZ_CP034929.1"/>
</dbReference>
<dbReference type="InterPro" id="IPR011008">
    <property type="entry name" value="Dimeric_a/b-barrel"/>
</dbReference>